<dbReference type="AlphaFoldDB" id="A0ABD3GXI9"/>
<name>A0ABD3GXI9_9MARC</name>
<dbReference type="InterPro" id="IPR036691">
    <property type="entry name" value="Endo/exonu/phosph_ase_sf"/>
</dbReference>
<proteinExistence type="predicted"/>
<feature type="compositionally biased region" description="Acidic residues" evidence="1">
    <location>
        <begin position="156"/>
        <end position="167"/>
    </location>
</feature>
<evidence type="ECO:0000256" key="1">
    <source>
        <dbReference type="SAM" id="MobiDB-lite"/>
    </source>
</evidence>
<dbReference type="Proteomes" id="UP001633002">
    <property type="component" value="Unassembled WGS sequence"/>
</dbReference>
<reference evidence="2 3" key="1">
    <citation type="submission" date="2024-09" db="EMBL/GenBank/DDBJ databases">
        <title>Chromosome-scale assembly of Riccia sorocarpa.</title>
        <authorList>
            <person name="Paukszto L."/>
        </authorList>
    </citation>
    <scope>NUCLEOTIDE SEQUENCE [LARGE SCALE GENOMIC DNA]</scope>
    <source>
        <strain evidence="2">LP-2024</strain>
        <tissue evidence="2">Aerial parts of the thallus</tissue>
    </source>
</reference>
<organism evidence="2 3">
    <name type="scientific">Riccia sorocarpa</name>
    <dbReference type="NCBI Taxonomy" id="122646"/>
    <lineage>
        <taxon>Eukaryota</taxon>
        <taxon>Viridiplantae</taxon>
        <taxon>Streptophyta</taxon>
        <taxon>Embryophyta</taxon>
        <taxon>Marchantiophyta</taxon>
        <taxon>Marchantiopsida</taxon>
        <taxon>Marchantiidae</taxon>
        <taxon>Marchantiales</taxon>
        <taxon>Ricciaceae</taxon>
        <taxon>Riccia</taxon>
    </lineage>
</organism>
<protein>
    <submittedName>
        <fullName evidence="2">Uncharacterized protein</fullName>
    </submittedName>
</protein>
<dbReference type="SUPFAM" id="SSF56219">
    <property type="entry name" value="DNase I-like"/>
    <property type="match status" value="1"/>
</dbReference>
<evidence type="ECO:0000313" key="2">
    <source>
        <dbReference type="EMBL" id="KAL3683678.1"/>
    </source>
</evidence>
<dbReference type="EMBL" id="JBJQOH010000006">
    <property type="protein sequence ID" value="KAL3683678.1"/>
    <property type="molecule type" value="Genomic_DNA"/>
</dbReference>
<feature type="region of interest" description="Disordered" evidence="1">
    <location>
        <begin position="40"/>
        <end position="82"/>
    </location>
</feature>
<feature type="region of interest" description="Disordered" evidence="1">
    <location>
        <begin position="205"/>
        <end position="332"/>
    </location>
</feature>
<accession>A0ABD3GXI9</accession>
<feature type="region of interest" description="Disordered" evidence="1">
    <location>
        <begin position="130"/>
        <end position="190"/>
    </location>
</feature>
<keyword evidence="3" id="KW-1185">Reference proteome</keyword>
<comment type="caution">
    <text evidence="2">The sequence shown here is derived from an EMBL/GenBank/DDBJ whole genome shotgun (WGS) entry which is preliminary data.</text>
</comment>
<dbReference type="Gene3D" id="3.60.10.10">
    <property type="entry name" value="Endonuclease/exonuclease/phosphatase"/>
    <property type="match status" value="1"/>
</dbReference>
<evidence type="ECO:0000313" key="3">
    <source>
        <dbReference type="Proteomes" id="UP001633002"/>
    </source>
</evidence>
<gene>
    <name evidence="2" type="ORF">R1sor_001700</name>
</gene>
<sequence length="514" mass="56272">MLEEEIVANPFHALAGAFDVDMIENSEETGTEEIVSSIEAFPPSPCKPNKLAPETNVTVEPTGKCDETNPKPAPNPTEGTHSRAKNLALNNLLEAVQTVNASDLHELEKILVIPGVEENEKMLKDQDDDFEQIASPDGEESNERRRQLPTGTAWAEVEEDSDGETELENSAAKETNVESGTGETRTKGEVNLALTSMMLAAVLEEDTLAEAAADPSEESDKCNEHEDTEEVTTGGEQRKSGSAVIFMASKTGGRCVTVGDSQRRPGSWSRRRGGYSRGPGSTPNAKEGFSGSEESDEDEPNLAEGTKLEEPLIRSPGERSKGKSRSREFPVKAKKRWRNEVELAELRDDKRRDEEQDGRVDPEMLSPEMKLVRTLQRIMPGATIVVDYKENGEGDAVLLCHNSLTVLDRGCSGKGFAAWMRVRTEVGIVGVVSLHAPNGRSSRAKVWTWLRQLIREGQWIIMGDLNMVEQQADSIGPSPLIRGDELHSWERCTGGADLVDARLCASKIVGPHFT</sequence>
<feature type="compositionally biased region" description="Basic and acidic residues" evidence="1">
    <location>
        <begin position="306"/>
        <end position="331"/>
    </location>
</feature>